<accession>A0A5J9W2B9</accession>
<dbReference type="EMBL" id="RWGY01000007">
    <property type="protein sequence ID" value="TVU41460.1"/>
    <property type="molecule type" value="Genomic_DNA"/>
</dbReference>
<comment type="caution">
    <text evidence="7">The sequence shown here is derived from an EMBL/GenBank/DDBJ whole genome shotgun (WGS) entry which is preliminary data.</text>
</comment>
<sequence length="193" mass="21154">LFPKYLSVPSCAFAAYFPPEHGDQFAAVHKVFGASKVSKLLAEVAPADRVDAVESLVYEARARLRDATLRFAKEQDERMRAVRVAVEAKRKHVAWKDAVKRGQAQPLLNRQMAEAQQAAAAAQSAREQAMQIQQAAAVTGQGIPDGHPRPQMADAQKSAAADQVATEQHMLMLLGRPRTSNWLARWTSPGSRT</sequence>
<comment type="similarity">
    <text evidence="2">Belongs to the LOB domain-containing protein family.</text>
</comment>
<keyword evidence="4" id="KW-0539">Nucleus</keyword>
<dbReference type="PANTHER" id="PTHR31301:SF83">
    <property type="entry name" value="PROTEIN ASYMMETRIC LEAVES 2"/>
    <property type="match status" value="1"/>
</dbReference>
<dbReference type="InterPro" id="IPR004883">
    <property type="entry name" value="LOB"/>
</dbReference>
<evidence type="ECO:0000259" key="6">
    <source>
        <dbReference type="PROSITE" id="PS50891"/>
    </source>
</evidence>
<feature type="coiled-coil region" evidence="5">
    <location>
        <begin position="108"/>
        <end position="135"/>
    </location>
</feature>
<gene>
    <name evidence="7" type="ORF">EJB05_14979</name>
</gene>
<dbReference type="GO" id="GO:0005634">
    <property type="term" value="C:nucleus"/>
    <property type="evidence" value="ECO:0007669"/>
    <property type="project" value="UniProtKB-SubCell"/>
</dbReference>
<organism evidence="7 8">
    <name type="scientific">Eragrostis curvula</name>
    <name type="common">weeping love grass</name>
    <dbReference type="NCBI Taxonomy" id="38414"/>
    <lineage>
        <taxon>Eukaryota</taxon>
        <taxon>Viridiplantae</taxon>
        <taxon>Streptophyta</taxon>
        <taxon>Embryophyta</taxon>
        <taxon>Tracheophyta</taxon>
        <taxon>Spermatophyta</taxon>
        <taxon>Magnoliopsida</taxon>
        <taxon>Liliopsida</taxon>
        <taxon>Poales</taxon>
        <taxon>Poaceae</taxon>
        <taxon>PACMAD clade</taxon>
        <taxon>Chloridoideae</taxon>
        <taxon>Eragrostideae</taxon>
        <taxon>Eragrostidinae</taxon>
        <taxon>Eragrostis</taxon>
    </lineage>
</organism>
<dbReference type="AlphaFoldDB" id="A0A5J9W2B9"/>
<feature type="domain" description="LOB" evidence="6">
    <location>
        <begin position="1"/>
        <end position="95"/>
    </location>
</feature>
<evidence type="ECO:0000256" key="4">
    <source>
        <dbReference type="ARBA" id="ARBA00023242"/>
    </source>
</evidence>
<evidence type="ECO:0000313" key="8">
    <source>
        <dbReference type="Proteomes" id="UP000324897"/>
    </source>
</evidence>
<dbReference type="PROSITE" id="PS50891">
    <property type="entry name" value="LOB"/>
    <property type="match status" value="1"/>
</dbReference>
<keyword evidence="8" id="KW-1185">Reference proteome</keyword>
<keyword evidence="3" id="KW-0217">Developmental protein</keyword>
<dbReference type="Proteomes" id="UP000324897">
    <property type="component" value="Chromosome 4"/>
</dbReference>
<comment type="subcellular location">
    <subcellularLocation>
        <location evidence="1">Nucleus</location>
    </subcellularLocation>
</comment>
<name>A0A5J9W2B9_9POAL</name>
<evidence type="ECO:0000256" key="3">
    <source>
        <dbReference type="ARBA" id="ARBA00022473"/>
    </source>
</evidence>
<evidence type="ECO:0000256" key="5">
    <source>
        <dbReference type="SAM" id="Coils"/>
    </source>
</evidence>
<dbReference type="Pfam" id="PF03195">
    <property type="entry name" value="LOB"/>
    <property type="match status" value="1"/>
</dbReference>
<reference evidence="7 8" key="1">
    <citation type="journal article" date="2019" name="Sci. Rep.">
        <title>A high-quality genome of Eragrostis curvula grass provides insights into Poaceae evolution and supports new strategies to enhance forage quality.</title>
        <authorList>
            <person name="Carballo J."/>
            <person name="Santos B.A.C.M."/>
            <person name="Zappacosta D."/>
            <person name="Garbus I."/>
            <person name="Selva J.P."/>
            <person name="Gallo C.A."/>
            <person name="Diaz A."/>
            <person name="Albertini E."/>
            <person name="Caccamo M."/>
            <person name="Echenique V."/>
        </authorList>
    </citation>
    <scope>NUCLEOTIDE SEQUENCE [LARGE SCALE GENOMIC DNA]</scope>
    <source>
        <strain evidence="8">cv. Victoria</strain>
        <tissue evidence="7">Leaf</tissue>
    </source>
</reference>
<protein>
    <recommendedName>
        <fullName evidence="6">LOB domain-containing protein</fullName>
    </recommendedName>
</protein>
<dbReference type="PANTHER" id="PTHR31301">
    <property type="entry name" value="LOB DOMAIN-CONTAINING PROTEIN 4-RELATED"/>
    <property type="match status" value="1"/>
</dbReference>
<evidence type="ECO:0000256" key="1">
    <source>
        <dbReference type="ARBA" id="ARBA00004123"/>
    </source>
</evidence>
<evidence type="ECO:0000313" key="7">
    <source>
        <dbReference type="EMBL" id="TVU41460.1"/>
    </source>
</evidence>
<evidence type="ECO:0000256" key="2">
    <source>
        <dbReference type="ARBA" id="ARBA00005474"/>
    </source>
</evidence>
<feature type="non-terminal residue" evidence="7">
    <location>
        <position position="1"/>
    </location>
</feature>
<proteinExistence type="inferred from homology"/>
<keyword evidence="5" id="KW-0175">Coiled coil</keyword>